<proteinExistence type="predicted"/>
<dbReference type="AlphaFoldDB" id="S4NKP5"/>
<evidence type="ECO:0000313" key="1">
    <source>
        <dbReference type="EMBL" id="JAA77624.1"/>
    </source>
</evidence>
<sequence length="69" mass="8252">MKKPRRPPCTKFPALFFSQFLTFSYNLVKSNVHIQITKLRTYTQEPCRYTNDIEAPKKIPFWFVSPLLK</sequence>
<name>S4NKP5_9NEOP</name>
<accession>S4NKP5</accession>
<reference evidence="1" key="2">
    <citation type="submission" date="2013-05" db="EMBL/GenBank/DDBJ databases">
        <authorList>
            <person name="Carter J.-M."/>
            <person name="Baker S.C."/>
            <person name="Pink R."/>
            <person name="Carter D.R.F."/>
            <person name="Collins A."/>
            <person name="Tomlin J."/>
            <person name="Gibbs M."/>
            <person name="Breuker C.J."/>
        </authorList>
    </citation>
    <scope>NUCLEOTIDE SEQUENCE</scope>
    <source>
        <tissue evidence="1">Ovary</tissue>
    </source>
</reference>
<organism evidence="1">
    <name type="scientific">Pararge aegeria</name>
    <name type="common">speckled wood butterfly</name>
    <dbReference type="NCBI Taxonomy" id="116150"/>
    <lineage>
        <taxon>Eukaryota</taxon>
        <taxon>Metazoa</taxon>
        <taxon>Ecdysozoa</taxon>
        <taxon>Arthropoda</taxon>
        <taxon>Hexapoda</taxon>
        <taxon>Insecta</taxon>
        <taxon>Pterygota</taxon>
        <taxon>Neoptera</taxon>
        <taxon>Endopterygota</taxon>
        <taxon>Lepidoptera</taxon>
        <taxon>Glossata</taxon>
        <taxon>Ditrysia</taxon>
        <taxon>Papilionoidea</taxon>
        <taxon>Nymphalidae</taxon>
        <taxon>Satyrinae</taxon>
        <taxon>Satyrini</taxon>
        <taxon>Parargina</taxon>
        <taxon>Pararge</taxon>
    </lineage>
</organism>
<dbReference type="EMBL" id="GAIX01014936">
    <property type="protein sequence ID" value="JAA77624.1"/>
    <property type="molecule type" value="Transcribed_RNA"/>
</dbReference>
<reference evidence="1" key="1">
    <citation type="journal article" date="2013" name="BMC Genomics">
        <title>Unscrambling butterfly oogenesis.</title>
        <authorList>
            <person name="Carter J.M."/>
            <person name="Baker S.C."/>
            <person name="Pink R."/>
            <person name="Carter D.R."/>
            <person name="Collins A."/>
            <person name="Tomlin J."/>
            <person name="Gibbs M."/>
            <person name="Breuker C.J."/>
        </authorList>
    </citation>
    <scope>NUCLEOTIDE SEQUENCE</scope>
    <source>
        <tissue evidence="1">Ovary</tissue>
    </source>
</reference>
<protein>
    <submittedName>
        <fullName evidence="1">Uncharacterized protein</fullName>
    </submittedName>
</protein>